<keyword evidence="2" id="KW-0378">Hydrolase</keyword>
<evidence type="ECO:0000259" key="6">
    <source>
        <dbReference type="Pfam" id="PF02836"/>
    </source>
</evidence>
<dbReference type="Gene3D" id="3.20.20.80">
    <property type="entry name" value="Glycosidases"/>
    <property type="match status" value="1"/>
</dbReference>
<dbReference type="InterPro" id="IPR040605">
    <property type="entry name" value="Glyco_hydro2_dom5"/>
</dbReference>
<dbReference type="InterPro" id="IPR008979">
    <property type="entry name" value="Galactose-bd-like_sf"/>
</dbReference>
<dbReference type="PANTHER" id="PTHR42732">
    <property type="entry name" value="BETA-GALACTOSIDASE"/>
    <property type="match status" value="1"/>
</dbReference>
<dbReference type="GO" id="GO:0005975">
    <property type="term" value="P:carbohydrate metabolic process"/>
    <property type="evidence" value="ECO:0007669"/>
    <property type="project" value="InterPro"/>
</dbReference>
<evidence type="ECO:0000259" key="5">
    <source>
        <dbReference type="Pfam" id="PF00703"/>
    </source>
</evidence>
<dbReference type="InterPro" id="IPR006102">
    <property type="entry name" value="Ig-like_GH2"/>
</dbReference>
<evidence type="ECO:0000256" key="4">
    <source>
        <dbReference type="SAM" id="SignalP"/>
    </source>
</evidence>
<dbReference type="OrthoDB" id="9801077at2"/>
<dbReference type="EMBL" id="WRXO01000002">
    <property type="protein sequence ID" value="MVT40839.1"/>
    <property type="molecule type" value="Genomic_DNA"/>
</dbReference>
<dbReference type="Pfam" id="PF02837">
    <property type="entry name" value="Glyco_hydro_2_N"/>
    <property type="match status" value="1"/>
</dbReference>
<dbReference type="InterPro" id="IPR032311">
    <property type="entry name" value="DUF4982"/>
</dbReference>
<sequence>MRILIIFFCCIMSTAHAQRYLFDENWRFYRGAAQGAEDINFNDSGWRTINLPHDWSIEDLPGTTSPFNPGALSQVSGGFTTGGTGWYRKHFKTEEGKNTILQFDGVYMNAEVWVNGKKLGKHPYGYTSFWYDISAHVFSSKDNVVAVKVRNEGENSRWYSGSGIYRHVWLHSLDPLHFDQWGVSITTPKITANSATINIETKLHTNFKQITMIIRILDANGKQVAKREAPATESSTQEIEIKNPVLWSVTSPVLYTAETTVFANGKPTDSLTTTFGIRTIAFDAVKGFRLNGQSLKLKGGCVHHDNGPLGAKAYDRAEERKVELLKASGYNAVRCAHNPPSPAFLDACDRLGMLVIDEAFDTWQDGKNPEDYHLYFKDWWQRDLESMIYRDRNHPSVIMWSIGNEIPHREKPEVAAIAVTLRDFIKGIDTTRPVTCGVNGIAEDKDPFLAALDIAGYNYAPDKYGTDHQRVPQRIIMATESFPLDAYKYWKAVEDHPWVIGDFVWTAFDYIGEASIGWLGYMQKQSFYPWNLAYCGDIDICGWKRPQSCFRDALWKEKQLSVFVRPPQPSFKTNPDKIDWSRWEWQDVTDNWNWKGYENKPLKVVVYTSDKQVELFLNGRSLGKKKADSCTAEWEVPYEAGTLKAVSRNNTATLSTAAEPTQITLTADKTTTKDLSYITVQLTDARGIRNPLAENLLKFEISGPGSIAGVGNANPRSIESYQLPQRKAWQGRCLVIIKADGTGPVTLTAKTDGLPPATITINR</sequence>
<protein>
    <submittedName>
        <fullName evidence="10">DUF4982 domain-containing protein</fullName>
    </submittedName>
</protein>
<dbReference type="SUPFAM" id="SSF49303">
    <property type="entry name" value="beta-Galactosidase/glucuronidase domain"/>
    <property type="match status" value="1"/>
</dbReference>
<evidence type="ECO:0000259" key="7">
    <source>
        <dbReference type="Pfam" id="PF02837"/>
    </source>
</evidence>
<keyword evidence="11" id="KW-1185">Reference proteome</keyword>
<dbReference type="InterPro" id="IPR051913">
    <property type="entry name" value="GH2_Domain-Containing"/>
</dbReference>
<gene>
    <name evidence="10" type="ORF">GO495_09640</name>
</gene>
<feature type="domain" description="Glycoside hydrolase family 2 catalytic" evidence="6">
    <location>
        <begin position="287"/>
        <end position="443"/>
    </location>
</feature>
<dbReference type="InterPro" id="IPR023232">
    <property type="entry name" value="Glyco_hydro_2_AS"/>
</dbReference>
<feature type="signal peptide" evidence="4">
    <location>
        <begin position="1"/>
        <end position="17"/>
    </location>
</feature>
<feature type="chain" id="PRO_5026929684" evidence="4">
    <location>
        <begin position="18"/>
        <end position="763"/>
    </location>
</feature>
<dbReference type="PROSITE" id="PS00608">
    <property type="entry name" value="GLYCOSYL_HYDROL_F2_2"/>
    <property type="match status" value="1"/>
</dbReference>
<feature type="domain" description="Glycoside hydrolase family 2" evidence="9">
    <location>
        <begin position="667"/>
        <end position="760"/>
    </location>
</feature>
<keyword evidence="3" id="KW-0326">Glycosidase</keyword>
<accession>A0A6N8J9E1</accession>
<evidence type="ECO:0000259" key="9">
    <source>
        <dbReference type="Pfam" id="PF18565"/>
    </source>
</evidence>
<dbReference type="Gene3D" id="2.60.40.10">
    <property type="entry name" value="Immunoglobulins"/>
    <property type="match status" value="3"/>
</dbReference>
<keyword evidence="4" id="KW-0732">Signal</keyword>
<dbReference type="InterPro" id="IPR006103">
    <property type="entry name" value="Glyco_hydro_2_cat"/>
</dbReference>
<dbReference type="Gene3D" id="2.60.120.260">
    <property type="entry name" value="Galactose-binding domain-like"/>
    <property type="match status" value="1"/>
</dbReference>
<evidence type="ECO:0000256" key="2">
    <source>
        <dbReference type="ARBA" id="ARBA00022801"/>
    </source>
</evidence>
<comment type="similarity">
    <text evidence="1">Belongs to the glycosyl hydrolase 2 family.</text>
</comment>
<dbReference type="PRINTS" id="PR00132">
    <property type="entry name" value="GLHYDRLASE2"/>
</dbReference>
<dbReference type="InterPro" id="IPR036156">
    <property type="entry name" value="Beta-gal/glucu_dom_sf"/>
</dbReference>
<dbReference type="GO" id="GO:0004553">
    <property type="term" value="F:hydrolase activity, hydrolyzing O-glycosyl compounds"/>
    <property type="evidence" value="ECO:0007669"/>
    <property type="project" value="InterPro"/>
</dbReference>
<feature type="domain" description="Glycosyl hydrolases family 2 sugar binding" evidence="7">
    <location>
        <begin position="46"/>
        <end position="171"/>
    </location>
</feature>
<name>A0A6N8J9E1_9BACT</name>
<dbReference type="InterPro" id="IPR013783">
    <property type="entry name" value="Ig-like_fold"/>
</dbReference>
<evidence type="ECO:0000313" key="10">
    <source>
        <dbReference type="EMBL" id="MVT40839.1"/>
    </source>
</evidence>
<feature type="domain" description="DUF4982" evidence="8">
    <location>
        <begin position="600"/>
        <end position="651"/>
    </location>
</feature>
<dbReference type="Proteomes" id="UP000468388">
    <property type="component" value="Unassembled WGS sequence"/>
</dbReference>
<feature type="domain" description="Glycoside hydrolase family 2 immunoglobulin-like beta-sandwich" evidence="5">
    <location>
        <begin position="185"/>
        <end position="278"/>
    </location>
</feature>
<dbReference type="Pfam" id="PF02836">
    <property type="entry name" value="Glyco_hydro_2_C"/>
    <property type="match status" value="1"/>
</dbReference>
<evidence type="ECO:0000313" key="11">
    <source>
        <dbReference type="Proteomes" id="UP000468388"/>
    </source>
</evidence>
<dbReference type="Pfam" id="PF18565">
    <property type="entry name" value="Glyco_hydro2_C5"/>
    <property type="match status" value="1"/>
</dbReference>
<proteinExistence type="inferred from homology"/>
<dbReference type="Pfam" id="PF16355">
    <property type="entry name" value="DUF4982"/>
    <property type="match status" value="1"/>
</dbReference>
<evidence type="ECO:0000256" key="1">
    <source>
        <dbReference type="ARBA" id="ARBA00007401"/>
    </source>
</evidence>
<dbReference type="InterPro" id="IPR006104">
    <property type="entry name" value="Glyco_hydro_2_N"/>
</dbReference>
<evidence type="ECO:0000259" key="8">
    <source>
        <dbReference type="Pfam" id="PF16355"/>
    </source>
</evidence>
<dbReference type="Pfam" id="PF00703">
    <property type="entry name" value="Glyco_hydro_2"/>
    <property type="match status" value="1"/>
</dbReference>
<dbReference type="SUPFAM" id="SSF51445">
    <property type="entry name" value="(Trans)glycosidases"/>
    <property type="match status" value="1"/>
</dbReference>
<dbReference type="AlphaFoldDB" id="A0A6N8J9E1"/>
<evidence type="ECO:0000256" key="3">
    <source>
        <dbReference type="ARBA" id="ARBA00023295"/>
    </source>
</evidence>
<comment type="caution">
    <text evidence="10">The sequence shown here is derived from an EMBL/GenBank/DDBJ whole genome shotgun (WGS) entry which is preliminary data.</text>
</comment>
<reference evidence="10 11" key="1">
    <citation type="submission" date="2019-12" db="EMBL/GenBank/DDBJ databases">
        <title>The draft genomic sequence of strain Chitinophaga oryziterrae JCM 16595.</title>
        <authorList>
            <person name="Zhang X."/>
        </authorList>
    </citation>
    <scope>NUCLEOTIDE SEQUENCE [LARGE SCALE GENOMIC DNA]</scope>
    <source>
        <strain evidence="10 11">JCM 16595</strain>
    </source>
</reference>
<dbReference type="InterPro" id="IPR017853">
    <property type="entry name" value="GH"/>
</dbReference>
<organism evidence="10 11">
    <name type="scientific">Chitinophaga oryziterrae</name>
    <dbReference type="NCBI Taxonomy" id="1031224"/>
    <lineage>
        <taxon>Bacteria</taxon>
        <taxon>Pseudomonadati</taxon>
        <taxon>Bacteroidota</taxon>
        <taxon>Chitinophagia</taxon>
        <taxon>Chitinophagales</taxon>
        <taxon>Chitinophagaceae</taxon>
        <taxon>Chitinophaga</taxon>
    </lineage>
</organism>
<dbReference type="SUPFAM" id="SSF49785">
    <property type="entry name" value="Galactose-binding domain-like"/>
    <property type="match status" value="1"/>
</dbReference>
<dbReference type="PANTHER" id="PTHR42732:SF1">
    <property type="entry name" value="BETA-MANNOSIDASE"/>
    <property type="match status" value="1"/>
</dbReference>
<dbReference type="InterPro" id="IPR006101">
    <property type="entry name" value="Glyco_hydro_2"/>
</dbReference>